<organism evidence="5 6">
    <name type="scientific">Nocardia otitidiscaviarum</name>
    <dbReference type="NCBI Taxonomy" id="1823"/>
    <lineage>
        <taxon>Bacteria</taxon>
        <taxon>Bacillati</taxon>
        <taxon>Actinomycetota</taxon>
        <taxon>Actinomycetes</taxon>
        <taxon>Mycobacteriales</taxon>
        <taxon>Nocardiaceae</taxon>
        <taxon>Nocardia</taxon>
    </lineage>
</organism>
<dbReference type="AlphaFoldDB" id="A0A378YUD5"/>
<dbReference type="CDD" id="cd04496">
    <property type="entry name" value="SSB_OBF"/>
    <property type="match status" value="1"/>
</dbReference>
<comment type="subunit">
    <text evidence="2">Homotetramer.</text>
</comment>
<dbReference type="RefSeq" id="WP_039819142.1">
    <property type="nucleotide sequence ID" value="NZ_UGRY01000002.1"/>
</dbReference>
<dbReference type="InterPro" id="IPR000424">
    <property type="entry name" value="Primosome_PriB/ssb"/>
</dbReference>
<comment type="caution">
    <text evidence="2">Lacks conserved residue(s) required for the propagation of feature annotation.</text>
</comment>
<feature type="region of interest" description="Disordered" evidence="4">
    <location>
        <begin position="119"/>
        <end position="164"/>
    </location>
</feature>
<dbReference type="NCBIfam" id="TIGR00621">
    <property type="entry name" value="ssb"/>
    <property type="match status" value="1"/>
</dbReference>
<keyword evidence="1 2" id="KW-0238">DNA-binding</keyword>
<evidence type="ECO:0000313" key="5">
    <source>
        <dbReference type="EMBL" id="SUA80418.1"/>
    </source>
</evidence>
<dbReference type="GO" id="GO:0006260">
    <property type="term" value="P:DNA replication"/>
    <property type="evidence" value="ECO:0007669"/>
    <property type="project" value="InterPro"/>
</dbReference>
<dbReference type="PANTHER" id="PTHR10302:SF27">
    <property type="entry name" value="SINGLE-STRANDED DNA-BINDING PROTEIN"/>
    <property type="match status" value="1"/>
</dbReference>
<dbReference type="HAMAP" id="MF_00984">
    <property type="entry name" value="SSB"/>
    <property type="match status" value="1"/>
</dbReference>
<dbReference type="InterPro" id="IPR011344">
    <property type="entry name" value="ssDNA-bd"/>
</dbReference>
<evidence type="ECO:0000313" key="6">
    <source>
        <dbReference type="Proteomes" id="UP000255467"/>
    </source>
</evidence>
<feature type="compositionally biased region" description="Basic and acidic residues" evidence="4">
    <location>
        <begin position="155"/>
        <end position="164"/>
    </location>
</feature>
<dbReference type="GO" id="GO:0003697">
    <property type="term" value="F:single-stranded DNA binding"/>
    <property type="evidence" value="ECO:0007669"/>
    <property type="project" value="UniProtKB-UniRule"/>
</dbReference>
<gene>
    <name evidence="5" type="primary">ssb_3</name>
    <name evidence="5" type="ORF">NCTC1934_04266</name>
</gene>
<proteinExistence type="inferred from homology"/>
<dbReference type="NCBIfam" id="NF005851">
    <property type="entry name" value="PRK07772.1"/>
    <property type="match status" value="1"/>
</dbReference>
<dbReference type="PANTHER" id="PTHR10302">
    <property type="entry name" value="SINGLE-STRANDED DNA-BINDING PROTEIN"/>
    <property type="match status" value="1"/>
</dbReference>
<accession>A0A378YUD5</accession>
<sequence length="164" mass="17571">MSGETTLTIVGNLTSDPELRETSGGHAVVNFTVAATPRVFDRSTNQWTDGAALFMRCQMWRDAAENIAESLTKGARVIVCGKLQQRSYDDREGNKRTVVELVADEVGVSLKYAVAKPIKRSTRTRTSGGGNSGGGQRTTTSGVTKTGRGVGDDPWPDHTPDEVA</sequence>
<dbReference type="PROSITE" id="PS50935">
    <property type="entry name" value="SSB"/>
    <property type="match status" value="1"/>
</dbReference>
<name>A0A378YUD5_9NOCA</name>
<dbReference type="GO" id="GO:0009295">
    <property type="term" value="C:nucleoid"/>
    <property type="evidence" value="ECO:0007669"/>
    <property type="project" value="TreeGrafter"/>
</dbReference>
<evidence type="ECO:0000256" key="4">
    <source>
        <dbReference type="SAM" id="MobiDB-lite"/>
    </source>
</evidence>
<dbReference type="Gene3D" id="2.40.50.140">
    <property type="entry name" value="Nucleic acid-binding proteins"/>
    <property type="match status" value="1"/>
</dbReference>
<dbReference type="InterPro" id="IPR012340">
    <property type="entry name" value="NA-bd_OB-fold"/>
</dbReference>
<dbReference type="Pfam" id="PF00436">
    <property type="entry name" value="SSB"/>
    <property type="match status" value="1"/>
</dbReference>
<evidence type="ECO:0000256" key="3">
    <source>
        <dbReference type="RuleBase" id="RU000524"/>
    </source>
</evidence>
<protein>
    <recommendedName>
        <fullName evidence="2 3">Single-stranded DNA-binding protein</fullName>
        <shortName evidence="2">SSB</shortName>
    </recommendedName>
</protein>
<keyword evidence="6" id="KW-1185">Reference proteome</keyword>
<dbReference type="EMBL" id="UGRY01000002">
    <property type="protein sequence ID" value="SUA80418.1"/>
    <property type="molecule type" value="Genomic_DNA"/>
</dbReference>
<evidence type="ECO:0000256" key="1">
    <source>
        <dbReference type="ARBA" id="ARBA00023125"/>
    </source>
</evidence>
<feature type="compositionally biased region" description="Gly residues" evidence="4">
    <location>
        <begin position="127"/>
        <end position="136"/>
    </location>
</feature>
<dbReference type="Proteomes" id="UP000255467">
    <property type="component" value="Unassembled WGS sequence"/>
</dbReference>
<reference evidence="5 6" key="1">
    <citation type="submission" date="2018-06" db="EMBL/GenBank/DDBJ databases">
        <authorList>
            <consortium name="Pathogen Informatics"/>
            <person name="Doyle S."/>
        </authorList>
    </citation>
    <scope>NUCLEOTIDE SEQUENCE [LARGE SCALE GENOMIC DNA]</scope>
    <source>
        <strain evidence="5 6">NCTC1934</strain>
    </source>
</reference>
<dbReference type="OrthoDB" id="9809878at2"/>
<dbReference type="SUPFAM" id="SSF50249">
    <property type="entry name" value="Nucleic acid-binding proteins"/>
    <property type="match status" value="1"/>
</dbReference>
<evidence type="ECO:0000256" key="2">
    <source>
        <dbReference type="HAMAP-Rule" id="MF_00984"/>
    </source>
</evidence>